<evidence type="ECO:0000256" key="3">
    <source>
        <dbReference type="ARBA" id="ARBA00022771"/>
    </source>
</evidence>
<keyword evidence="4" id="KW-0862">Zinc</keyword>
<sequence>CKKCFTQLAHLQKHQMVHTGEKPHQCLVSIRWRFSSSSNLKTHLRLHSGKKPFQCHQCHGCFSQHIHLQLHRCLHRC</sequence>
<evidence type="ECO:0000313" key="7">
    <source>
        <dbReference type="EMBL" id="NXK13875.1"/>
    </source>
</evidence>
<feature type="non-terminal residue" evidence="7">
    <location>
        <position position="1"/>
    </location>
</feature>
<accession>A0A7L0H2Y3</accession>
<dbReference type="SUPFAM" id="SSF57667">
    <property type="entry name" value="beta-beta-alpha zinc fingers"/>
    <property type="match status" value="2"/>
</dbReference>
<keyword evidence="8" id="KW-1185">Reference proteome</keyword>
<feature type="domain" description="C2H2-type" evidence="6">
    <location>
        <begin position="1"/>
        <end position="23"/>
    </location>
</feature>
<keyword evidence="3 5" id="KW-0863">Zinc-finger</keyword>
<dbReference type="GO" id="GO:0000978">
    <property type="term" value="F:RNA polymerase II cis-regulatory region sequence-specific DNA binding"/>
    <property type="evidence" value="ECO:0007669"/>
    <property type="project" value="TreeGrafter"/>
</dbReference>
<evidence type="ECO:0000256" key="5">
    <source>
        <dbReference type="PROSITE-ProRule" id="PRU00042"/>
    </source>
</evidence>
<dbReference type="InterPro" id="IPR036236">
    <property type="entry name" value="Znf_C2H2_sf"/>
</dbReference>
<evidence type="ECO:0000256" key="1">
    <source>
        <dbReference type="ARBA" id="ARBA00022723"/>
    </source>
</evidence>
<dbReference type="PROSITE" id="PS50157">
    <property type="entry name" value="ZINC_FINGER_C2H2_2"/>
    <property type="match status" value="3"/>
</dbReference>
<feature type="domain" description="C2H2-type" evidence="6">
    <location>
        <begin position="53"/>
        <end position="77"/>
    </location>
</feature>
<dbReference type="PROSITE" id="PS00028">
    <property type="entry name" value="ZINC_FINGER_C2H2_1"/>
    <property type="match status" value="1"/>
</dbReference>
<feature type="domain" description="C2H2-type" evidence="6">
    <location>
        <begin position="24"/>
        <end position="52"/>
    </location>
</feature>
<feature type="non-terminal residue" evidence="7">
    <location>
        <position position="77"/>
    </location>
</feature>
<evidence type="ECO:0000256" key="4">
    <source>
        <dbReference type="ARBA" id="ARBA00022833"/>
    </source>
</evidence>
<comment type="caution">
    <text evidence="7">The sequence shown here is derived from an EMBL/GenBank/DDBJ whole genome shotgun (WGS) entry which is preliminary data.</text>
</comment>
<reference evidence="7 8" key="1">
    <citation type="submission" date="2019-09" db="EMBL/GenBank/DDBJ databases">
        <title>Bird 10,000 Genomes (B10K) Project - Family phase.</title>
        <authorList>
            <person name="Zhang G."/>
        </authorList>
    </citation>
    <scope>NUCLEOTIDE SEQUENCE [LARGE SCALE GENOMIC DNA]</scope>
    <source>
        <strain evidence="7">B10K-DU-005-78</strain>
        <tissue evidence="7">Mixed tissue sample</tissue>
    </source>
</reference>
<keyword evidence="2" id="KW-0677">Repeat</keyword>
<gene>
    <name evidence="7" type="primary">Prdm1_1</name>
    <name evidence="7" type="ORF">HERCAC_R02353</name>
</gene>
<evidence type="ECO:0000259" key="6">
    <source>
        <dbReference type="PROSITE" id="PS50157"/>
    </source>
</evidence>
<dbReference type="Proteomes" id="UP000555649">
    <property type="component" value="Unassembled WGS sequence"/>
</dbReference>
<name>A0A7L0H2Y3_HERCA</name>
<dbReference type="GO" id="GO:0000981">
    <property type="term" value="F:DNA-binding transcription factor activity, RNA polymerase II-specific"/>
    <property type="evidence" value="ECO:0007669"/>
    <property type="project" value="TreeGrafter"/>
</dbReference>
<dbReference type="GO" id="GO:0008270">
    <property type="term" value="F:zinc ion binding"/>
    <property type="evidence" value="ECO:0007669"/>
    <property type="project" value="UniProtKB-KW"/>
</dbReference>
<dbReference type="Pfam" id="PF00096">
    <property type="entry name" value="zf-C2H2"/>
    <property type="match status" value="1"/>
</dbReference>
<evidence type="ECO:0000313" key="8">
    <source>
        <dbReference type="Proteomes" id="UP000555649"/>
    </source>
</evidence>
<organism evidence="7 8">
    <name type="scientific">Herpetotheres cachinnans</name>
    <name type="common">Laughing falcon</name>
    <name type="synonym">Falco cachinnans</name>
    <dbReference type="NCBI Taxonomy" id="56343"/>
    <lineage>
        <taxon>Eukaryota</taxon>
        <taxon>Metazoa</taxon>
        <taxon>Chordata</taxon>
        <taxon>Craniata</taxon>
        <taxon>Vertebrata</taxon>
        <taxon>Euteleostomi</taxon>
        <taxon>Archelosauria</taxon>
        <taxon>Archosauria</taxon>
        <taxon>Dinosauria</taxon>
        <taxon>Saurischia</taxon>
        <taxon>Theropoda</taxon>
        <taxon>Coelurosauria</taxon>
        <taxon>Aves</taxon>
        <taxon>Neognathae</taxon>
        <taxon>Neoaves</taxon>
        <taxon>Telluraves</taxon>
        <taxon>Australaves</taxon>
        <taxon>Falconiformes</taxon>
        <taxon>Falconidae</taxon>
        <taxon>Herpetotheres</taxon>
    </lineage>
</organism>
<keyword evidence="1" id="KW-0479">Metal-binding</keyword>
<protein>
    <submittedName>
        <fullName evidence="7">PRDM1 protein</fullName>
    </submittedName>
</protein>
<dbReference type="Gene3D" id="3.30.160.60">
    <property type="entry name" value="Classic Zinc Finger"/>
    <property type="match status" value="3"/>
</dbReference>
<dbReference type="AlphaFoldDB" id="A0A7L0H2Y3"/>
<dbReference type="EMBL" id="VXAJ01000861">
    <property type="protein sequence ID" value="NXK13875.1"/>
    <property type="molecule type" value="Genomic_DNA"/>
</dbReference>
<dbReference type="PANTHER" id="PTHR23235">
    <property type="entry name" value="KRUEPPEL-LIKE TRANSCRIPTION FACTOR"/>
    <property type="match status" value="1"/>
</dbReference>
<evidence type="ECO:0000256" key="2">
    <source>
        <dbReference type="ARBA" id="ARBA00022737"/>
    </source>
</evidence>
<dbReference type="PANTHER" id="PTHR23235:SF120">
    <property type="entry name" value="KRUPPEL-LIKE FACTOR 15"/>
    <property type="match status" value="1"/>
</dbReference>
<proteinExistence type="predicted"/>
<dbReference type="FunFam" id="3.30.160.60:FF:000007">
    <property type="entry name" value="Basic krueppel-like factor 3"/>
    <property type="match status" value="1"/>
</dbReference>
<dbReference type="InterPro" id="IPR013087">
    <property type="entry name" value="Znf_C2H2_type"/>
</dbReference>